<gene>
    <name evidence="2" type="ORF">UFOPK3001_01948</name>
</gene>
<evidence type="ECO:0000256" key="1">
    <source>
        <dbReference type="SAM" id="MobiDB-lite"/>
    </source>
</evidence>
<protein>
    <submittedName>
        <fullName evidence="2">Unannotated protein</fullName>
    </submittedName>
</protein>
<reference evidence="2" key="1">
    <citation type="submission" date="2020-05" db="EMBL/GenBank/DDBJ databases">
        <authorList>
            <person name="Chiriac C."/>
            <person name="Salcher M."/>
            <person name="Ghai R."/>
            <person name="Kavagutti S V."/>
        </authorList>
    </citation>
    <scope>NUCLEOTIDE SEQUENCE</scope>
</reference>
<sequence length="63" mass="6636">MTLTRLSATRATSDSVASVDPSSTTMTSRSEYVWSSTLFNASAITSCRLNTGSTTETRGGSTH</sequence>
<dbReference type="EMBL" id="CAFAAJ010000152">
    <property type="protein sequence ID" value="CAB4816719.1"/>
    <property type="molecule type" value="Genomic_DNA"/>
</dbReference>
<name>A0A6J6Z5J6_9ZZZZ</name>
<evidence type="ECO:0000313" key="2">
    <source>
        <dbReference type="EMBL" id="CAB4816719.1"/>
    </source>
</evidence>
<accession>A0A6J6Z5J6</accession>
<proteinExistence type="predicted"/>
<organism evidence="2">
    <name type="scientific">freshwater metagenome</name>
    <dbReference type="NCBI Taxonomy" id="449393"/>
    <lineage>
        <taxon>unclassified sequences</taxon>
        <taxon>metagenomes</taxon>
        <taxon>ecological metagenomes</taxon>
    </lineage>
</organism>
<feature type="region of interest" description="Disordered" evidence="1">
    <location>
        <begin position="1"/>
        <end position="24"/>
    </location>
</feature>
<dbReference type="AlphaFoldDB" id="A0A6J6Z5J6"/>